<gene>
    <name evidence="2" type="ORF">EOE67_05930</name>
</gene>
<dbReference type="InterPro" id="IPR013078">
    <property type="entry name" value="His_Pase_superF_clade-1"/>
</dbReference>
<evidence type="ECO:0000313" key="3">
    <source>
        <dbReference type="Proteomes" id="UP000283077"/>
    </source>
</evidence>
<keyword evidence="1" id="KW-0732">Signal</keyword>
<sequence>MTSSFKQLLQTGCITSLLFCSSAMATSYQLFLVRHAEKAATKPDPELSACGQQQAAALAALLKDVALPQLFHTPYQRTMMTAKALSQQDRKLQPYDPAQLAQFAAQLQQNQQSAVVVGHSNTTPALAALLSGQQIAAMAETEYGIIYQLVFSDKQLITLNRLQLPPVAACVTATP</sequence>
<proteinExistence type="predicted"/>
<reference evidence="2 3" key="1">
    <citation type="submission" date="2019-01" db="EMBL/GenBank/DDBJ databases">
        <authorList>
            <person name="Chen W.-M."/>
        </authorList>
    </citation>
    <scope>NUCLEOTIDE SEQUENCE [LARGE SCALE GENOMIC DNA]</scope>
    <source>
        <strain evidence="2 3">KYPC3</strain>
    </source>
</reference>
<dbReference type="SUPFAM" id="SSF53254">
    <property type="entry name" value="Phosphoglycerate mutase-like"/>
    <property type="match status" value="1"/>
</dbReference>
<dbReference type="InterPro" id="IPR029033">
    <property type="entry name" value="His_PPase_superfam"/>
</dbReference>
<feature type="signal peptide" evidence="1">
    <location>
        <begin position="1"/>
        <end position="25"/>
    </location>
</feature>
<dbReference type="SMART" id="SM00855">
    <property type="entry name" value="PGAM"/>
    <property type="match status" value="1"/>
</dbReference>
<evidence type="ECO:0000256" key="1">
    <source>
        <dbReference type="SAM" id="SignalP"/>
    </source>
</evidence>
<accession>A0A437R1H2</accession>
<dbReference type="RefSeq" id="WP_127698118.1">
    <property type="nucleotide sequence ID" value="NZ_SACS01000004.1"/>
</dbReference>
<evidence type="ECO:0000313" key="2">
    <source>
        <dbReference type="EMBL" id="RVU40581.1"/>
    </source>
</evidence>
<feature type="chain" id="PRO_5019270937" evidence="1">
    <location>
        <begin position="26"/>
        <end position="175"/>
    </location>
</feature>
<dbReference type="Pfam" id="PF00300">
    <property type="entry name" value="His_Phos_1"/>
    <property type="match status" value="1"/>
</dbReference>
<keyword evidence="3" id="KW-1185">Reference proteome</keyword>
<comment type="caution">
    <text evidence="2">The sequence shown here is derived from an EMBL/GenBank/DDBJ whole genome shotgun (WGS) entry which is preliminary data.</text>
</comment>
<dbReference type="AlphaFoldDB" id="A0A437R1H2"/>
<dbReference type="OrthoDB" id="3296006at2"/>
<dbReference type="Gene3D" id="3.40.50.1240">
    <property type="entry name" value="Phosphoglycerate mutase-like"/>
    <property type="match status" value="1"/>
</dbReference>
<dbReference type="Proteomes" id="UP000283077">
    <property type="component" value="Unassembled WGS sequence"/>
</dbReference>
<protein>
    <submittedName>
        <fullName evidence="2">Histidine phosphatase family protein</fullName>
    </submittedName>
</protein>
<name>A0A437R1H2_9GAMM</name>
<organism evidence="2 3">
    <name type="scientific">Rheinheimera riviphila</name>
    <dbReference type="NCBI Taxonomy" id="1834037"/>
    <lineage>
        <taxon>Bacteria</taxon>
        <taxon>Pseudomonadati</taxon>
        <taxon>Pseudomonadota</taxon>
        <taxon>Gammaproteobacteria</taxon>
        <taxon>Chromatiales</taxon>
        <taxon>Chromatiaceae</taxon>
        <taxon>Rheinheimera</taxon>
    </lineage>
</organism>
<dbReference type="EMBL" id="SACS01000004">
    <property type="protein sequence ID" value="RVU40581.1"/>
    <property type="molecule type" value="Genomic_DNA"/>
</dbReference>